<dbReference type="AlphaFoldDB" id="A0A8K0K1C6"/>
<comment type="caution">
    <text evidence="1">The sequence shown here is derived from an EMBL/GenBank/DDBJ whole genome shotgun (WGS) entry which is preliminary data.</text>
</comment>
<evidence type="ECO:0000313" key="1">
    <source>
        <dbReference type="EMBL" id="KAG8225822.1"/>
    </source>
</evidence>
<dbReference type="Proteomes" id="UP000792457">
    <property type="component" value="Unassembled WGS sequence"/>
</dbReference>
<protein>
    <submittedName>
        <fullName evidence="1">Uncharacterized protein</fullName>
    </submittedName>
</protein>
<organism evidence="1 2">
    <name type="scientific">Ladona fulva</name>
    <name type="common">Scarce chaser dragonfly</name>
    <name type="synonym">Libellula fulva</name>
    <dbReference type="NCBI Taxonomy" id="123851"/>
    <lineage>
        <taxon>Eukaryota</taxon>
        <taxon>Metazoa</taxon>
        <taxon>Ecdysozoa</taxon>
        <taxon>Arthropoda</taxon>
        <taxon>Hexapoda</taxon>
        <taxon>Insecta</taxon>
        <taxon>Pterygota</taxon>
        <taxon>Palaeoptera</taxon>
        <taxon>Odonata</taxon>
        <taxon>Epiprocta</taxon>
        <taxon>Anisoptera</taxon>
        <taxon>Libelluloidea</taxon>
        <taxon>Libellulidae</taxon>
        <taxon>Ladona</taxon>
    </lineage>
</organism>
<proteinExistence type="predicted"/>
<sequence length="86" mass="9772">MQKFLTAGREDHLMTAPLLLQPLGQRESNRPAPQHFEYLIHIVNSDKTFESRSGAAKENLRMRGGNEDSLSETASRVYKMSIKARI</sequence>
<accession>A0A8K0K1C6</accession>
<reference evidence="1" key="2">
    <citation type="submission" date="2017-10" db="EMBL/GenBank/DDBJ databases">
        <title>Ladona fulva Genome sequencing and assembly.</title>
        <authorList>
            <person name="Murali S."/>
            <person name="Richards S."/>
            <person name="Bandaranaike D."/>
            <person name="Bellair M."/>
            <person name="Blankenburg K."/>
            <person name="Chao H."/>
            <person name="Dinh H."/>
            <person name="Doddapaneni H."/>
            <person name="Dugan-Rocha S."/>
            <person name="Elkadiri S."/>
            <person name="Gnanaolivu R."/>
            <person name="Hernandez B."/>
            <person name="Skinner E."/>
            <person name="Javaid M."/>
            <person name="Lee S."/>
            <person name="Li M."/>
            <person name="Ming W."/>
            <person name="Munidasa M."/>
            <person name="Muniz J."/>
            <person name="Nguyen L."/>
            <person name="Hughes D."/>
            <person name="Osuji N."/>
            <person name="Pu L.-L."/>
            <person name="Puazo M."/>
            <person name="Qu C."/>
            <person name="Quiroz J."/>
            <person name="Raj R."/>
            <person name="Weissenberger G."/>
            <person name="Xin Y."/>
            <person name="Zou X."/>
            <person name="Han Y."/>
            <person name="Worley K."/>
            <person name="Muzny D."/>
            <person name="Gibbs R."/>
        </authorList>
    </citation>
    <scope>NUCLEOTIDE SEQUENCE</scope>
    <source>
        <strain evidence="1">Sampled in the wild</strain>
    </source>
</reference>
<reference evidence="1" key="1">
    <citation type="submission" date="2013-04" db="EMBL/GenBank/DDBJ databases">
        <authorList>
            <person name="Qu J."/>
            <person name="Murali S.C."/>
            <person name="Bandaranaike D."/>
            <person name="Bellair M."/>
            <person name="Blankenburg K."/>
            <person name="Chao H."/>
            <person name="Dinh H."/>
            <person name="Doddapaneni H."/>
            <person name="Downs B."/>
            <person name="Dugan-Rocha S."/>
            <person name="Elkadiri S."/>
            <person name="Gnanaolivu R.D."/>
            <person name="Hernandez B."/>
            <person name="Javaid M."/>
            <person name="Jayaseelan J.C."/>
            <person name="Lee S."/>
            <person name="Li M."/>
            <person name="Ming W."/>
            <person name="Munidasa M."/>
            <person name="Muniz J."/>
            <person name="Nguyen L."/>
            <person name="Ongeri F."/>
            <person name="Osuji N."/>
            <person name="Pu L.-L."/>
            <person name="Puazo M."/>
            <person name="Qu C."/>
            <person name="Quiroz J."/>
            <person name="Raj R."/>
            <person name="Weissenberger G."/>
            <person name="Xin Y."/>
            <person name="Zou X."/>
            <person name="Han Y."/>
            <person name="Richards S."/>
            <person name="Worley K."/>
            <person name="Muzny D."/>
            <person name="Gibbs R."/>
        </authorList>
    </citation>
    <scope>NUCLEOTIDE SEQUENCE</scope>
    <source>
        <strain evidence="1">Sampled in the wild</strain>
    </source>
</reference>
<dbReference type="EMBL" id="KZ308254">
    <property type="protein sequence ID" value="KAG8225822.1"/>
    <property type="molecule type" value="Genomic_DNA"/>
</dbReference>
<gene>
    <name evidence="1" type="ORF">J437_LFUL005629</name>
</gene>
<keyword evidence="2" id="KW-1185">Reference proteome</keyword>
<evidence type="ECO:0000313" key="2">
    <source>
        <dbReference type="Proteomes" id="UP000792457"/>
    </source>
</evidence>
<name>A0A8K0K1C6_LADFU</name>